<gene>
    <name evidence="1" type="ORF">F5147DRAFT_581995</name>
</gene>
<dbReference type="AlphaFoldDB" id="A0A9P7F272"/>
<protein>
    <submittedName>
        <fullName evidence="1">Uncharacterized protein</fullName>
    </submittedName>
</protein>
<name>A0A9P7F272_9AGAM</name>
<proteinExistence type="predicted"/>
<keyword evidence="2" id="KW-1185">Reference proteome</keyword>
<accession>A0A9P7F272</accession>
<dbReference type="GeneID" id="64693885"/>
<evidence type="ECO:0000313" key="2">
    <source>
        <dbReference type="Proteomes" id="UP000823399"/>
    </source>
</evidence>
<organism evidence="1 2">
    <name type="scientific">Suillus discolor</name>
    <dbReference type="NCBI Taxonomy" id="1912936"/>
    <lineage>
        <taxon>Eukaryota</taxon>
        <taxon>Fungi</taxon>
        <taxon>Dikarya</taxon>
        <taxon>Basidiomycota</taxon>
        <taxon>Agaricomycotina</taxon>
        <taxon>Agaricomycetes</taxon>
        <taxon>Agaricomycetidae</taxon>
        <taxon>Boletales</taxon>
        <taxon>Suillineae</taxon>
        <taxon>Suillaceae</taxon>
        <taxon>Suillus</taxon>
    </lineage>
</organism>
<dbReference type="RefSeq" id="XP_041289659.1">
    <property type="nucleotide sequence ID" value="XM_041431626.1"/>
</dbReference>
<evidence type="ECO:0000313" key="1">
    <source>
        <dbReference type="EMBL" id="KAG2100716.1"/>
    </source>
</evidence>
<sequence length="90" mass="10262">GDISHIKRGGYNLSEALGWPSSDYEETHTFVVQLAHEHLNISKSLSSQTKAGLTIVYAEAKKQYHVLDRHEDNWVVGDMLRIFLKNSHSR</sequence>
<dbReference type="Proteomes" id="UP000823399">
    <property type="component" value="Unassembled WGS sequence"/>
</dbReference>
<dbReference type="EMBL" id="JABBWM010000053">
    <property type="protein sequence ID" value="KAG2100716.1"/>
    <property type="molecule type" value="Genomic_DNA"/>
</dbReference>
<feature type="non-terminal residue" evidence="1">
    <location>
        <position position="1"/>
    </location>
</feature>
<reference evidence="1" key="1">
    <citation type="journal article" date="2020" name="New Phytol.">
        <title>Comparative genomics reveals dynamic genome evolution in host specialist ectomycorrhizal fungi.</title>
        <authorList>
            <person name="Lofgren L.A."/>
            <person name="Nguyen N.H."/>
            <person name="Vilgalys R."/>
            <person name="Ruytinx J."/>
            <person name="Liao H.L."/>
            <person name="Branco S."/>
            <person name="Kuo A."/>
            <person name="LaButti K."/>
            <person name="Lipzen A."/>
            <person name="Andreopoulos W."/>
            <person name="Pangilinan J."/>
            <person name="Riley R."/>
            <person name="Hundley H."/>
            <person name="Na H."/>
            <person name="Barry K."/>
            <person name="Grigoriev I.V."/>
            <person name="Stajich J.E."/>
            <person name="Kennedy P.G."/>
        </authorList>
    </citation>
    <scope>NUCLEOTIDE SEQUENCE</scope>
    <source>
        <strain evidence="1">FC423</strain>
    </source>
</reference>
<comment type="caution">
    <text evidence="1">The sequence shown here is derived from an EMBL/GenBank/DDBJ whole genome shotgun (WGS) entry which is preliminary data.</text>
</comment>
<dbReference type="OrthoDB" id="2686745at2759"/>